<dbReference type="Proteomes" id="UP000251241">
    <property type="component" value="Unassembled WGS sequence"/>
</dbReference>
<proteinExistence type="predicted"/>
<protein>
    <submittedName>
        <fullName evidence="1">Uncharacterized protein</fullName>
    </submittedName>
</protein>
<organism evidence="1 2">
    <name type="scientific">Sphingobacterium multivorum</name>
    <dbReference type="NCBI Taxonomy" id="28454"/>
    <lineage>
        <taxon>Bacteria</taxon>
        <taxon>Pseudomonadati</taxon>
        <taxon>Bacteroidota</taxon>
        <taxon>Sphingobacteriia</taxon>
        <taxon>Sphingobacteriales</taxon>
        <taxon>Sphingobacteriaceae</taxon>
        <taxon>Sphingobacterium</taxon>
    </lineage>
</organism>
<accession>A0A2X2J5Z5</accession>
<gene>
    <name evidence="1" type="ORF">NCTC11343_02694</name>
</gene>
<evidence type="ECO:0000313" key="2">
    <source>
        <dbReference type="Proteomes" id="UP000251241"/>
    </source>
</evidence>
<dbReference type="EMBL" id="UAUU01000009">
    <property type="protein sequence ID" value="SPZ87073.1"/>
    <property type="molecule type" value="Genomic_DNA"/>
</dbReference>
<sequence length="384" mass="43491">MSILIFILQVKIINVLFQYRSGGGRVDTDISIYNDVAMKEFYKSILILGLLFIGGCGKNSLDPNRSQKFAASKDNEFIEKVVVSATEFNSCAEKYNDSTMRYMRYAGTHDVSNYDFATKMSQLIQSGLACSASTSPNTPVGPQPWTPKPIDVNIDYTPDVIYTYLDNPSHYIGSSNLTTMKCLISSYKSLIAQNLIVSDINERTLLFSKQVVNDGYENVYINPLPHYDPWSGFYLLAAIQTLVGTRDISEQIYNQYFAGNSNETIVYPVVQNIGWIYIGNTGGPNQENILPEVQKTVQINYNSSFALYAPTWEKIYQDPRIEPMPSTSIYFNGFNNKLYSNSSFTQYVPDGLYRLPAEHQSLYEKNHFIVEIKNGEIYKQFGKS</sequence>
<evidence type="ECO:0000313" key="1">
    <source>
        <dbReference type="EMBL" id="SPZ87073.1"/>
    </source>
</evidence>
<dbReference type="AlphaFoldDB" id="A0A2X2J5Z5"/>
<name>A0A2X2J5Z5_SPHMU</name>
<reference evidence="1 2" key="1">
    <citation type="submission" date="2018-06" db="EMBL/GenBank/DDBJ databases">
        <authorList>
            <consortium name="Pathogen Informatics"/>
            <person name="Doyle S."/>
        </authorList>
    </citation>
    <scope>NUCLEOTIDE SEQUENCE [LARGE SCALE GENOMIC DNA]</scope>
    <source>
        <strain evidence="1 2">NCTC11343</strain>
    </source>
</reference>